<accession>A0ABV2Z357</accession>
<dbReference type="EMBL" id="JBEZVI010000016">
    <property type="protein sequence ID" value="MEU3712430.1"/>
    <property type="molecule type" value="Genomic_DNA"/>
</dbReference>
<evidence type="ECO:0000313" key="2">
    <source>
        <dbReference type="Proteomes" id="UP001550853"/>
    </source>
</evidence>
<name>A0ABV2Z357_9ACTN</name>
<keyword evidence="2" id="KW-1185">Reference proteome</keyword>
<reference evidence="1 2" key="1">
    <citation type="submission" date="2024-06" db="EMBL/GenBank/DDBJ databases">
        <title>The Natural Products Discovery Center: Release of the First 8490 Sequenced Strains for Exploring Actinobacteria Biosynthetic Diversity.</title>
        <authorList>
            <person name="Kalkreuter E."/>
            <person name="Kautsar S.A."/>
            <person name="Yang D."/>
            <person name="Bader C.D."/>
            <person name="Teijaro C.N."/>
            <person name="Fluegel L."/>
            <person name="Davis C.M."/>
            <person name="Simpson J.R."/>
            <person name="Lauterbach L."/>
            <person name="Steele A.D."/>
            <person name="Gui C."/>
            <person name="Meng S."/>
            <person name="Li G."/>
            <person name="Viehrig K."/>
            <person name="Ye F."/>
            <person name="Su P."/>
            <person name="Kiefer A.F."/>
            <person name="Nichols A."/>
            <person name="Cepeda A.J."/>
            <person name="Yan W."/>
            <person name="Fan B."/>
            <person name="Jiang Y."/>
            <person name="Adhikari A."/>
            <person name="Zheng C.-J."/>
            <person name="Schuster L."/>
            <person name="Cowan T.M."/>
            <person name="Smanski M.J."/>
            <person name="Chevrette M.G."/>
            <person name="De Carvalho L.P.S."/>
            <person name="Shen B."/>
        </authorList>
    </citation>
    <scope>NUCLEOTIDE SEQUENCE [LARGE SCALE GENOMIC DNA]</scope>
    <source>
        <strain evidence="1 2">NPDC033039</strain>
    </source>
</reference>
<evidence type="ECO:0000313" key="1">
    <source>
        <dbReference type="EMBL" id="MEU3712430.1"/>
    </source>
</evidence>
<dbReference type="Proteomes" id="UP001550853">
    <property type="component" value="Unassembled WGS sequence"/>
</dbReference>
<organism evidence="1 2">
    <name type="scientific">Streptomyces catenulae</name>
    <dbReference type="NCBI Taxonomy" id="66875"/>
    <lineage>
        <taxon>Bacteria</taxon>
        <taxon>Bacillati</taxon>
        <taxon>Actinomycetota</taxon>
        <taxon>Actinomycetes</taxon>
        <taxon>Kitasatosporales</taxon>
        <taxon>Streptomycetaceae</taxon>
        <taxon>Streptomyces</taxon>
    </lineage>
</organism>
<gene>
    <name evidence="1" type="ORF">AB0E61_20350</name>
</gene>
<proteinExistence type="predicted"/>
<sequence length="41" mass="4368">MSVFPPNLPVPAADRARARRAALIRRRRATAPAANASEPTA</sequence>
<protein>
    <submittedName>
        <fullName evidence="1">Uncharacterized protein</fullName>
    </submittedName>
</protein>
<dbReference type="RefSeq" id="WP_281179959.1">
    <property type="nucleotide sequence ID" value="NZ_JBEZVI010000016.1"/>
</dbReference>
<comment type="caution">
    <text evidence="1">The sequence shown here is derived from an EMBL/GenBank/DDBJ whole genome shotgun (WGS) entry which is preliminary data.</text>
</comment>